<comment type="caution">
    <text evidence="10">The sequence shown here is derived from an EMBL/GenBank/DDBJ whole genome shotgun (WGS) entry which is preliminary data.</text>
</comment>
<evidence type="ECO:0000256" key="2">
    <source>
        <dbReference type="ARBA" id="ARBA00022649"/>
    </source>
</evidence>
<evidence type="ECO:0000256" key="1">
    <source>
        <dbReference type="ARBA" id="ARBA00001946"/>
    </source>
</evidence>
<reference evidence="10" key="1">
    <citation type="submission" date="2010-06" db="EMBL/GenBank/DDBJ databases">
        <authorList>
            <person name="Muzny D."/>
            <person name="Qin X."/>
            <person name="Buhay C."/>
            <person name="Dugan-Rocha S."/>
            <person name="Ding Y."/>
            <person name="Chen G."/>
            <person name="Hawes A."/>
            <person name="Holder M."/>
            <person name="Jhangiani S."/>
            <person name="Johnson A."/>
            <person name="Khan Z."/>
            <person name="Li Z."/>
            <person name="Liu W."/>
            <person name="Liu X."/>
            <person name="Perez L."/>
            <person name="Shen H."/>
            <person name="Wang Q."/>
            <person name="Watt J."/>
            <person name="Xi L."/>
            <person name="Xin Y."/>
            <person name="Zhou J."/>
            <person name="Deng J."/>
            <person name="Jiang H."/>
            <person name="Liu Y."/>
            <person name="Qu J."/>
            <person name="Song X.-Z."/>
            <person name="Zhang L."/>
            <person name="Villasana D."/>
            <person name="Johnson A."/>
            <person name="Liu J."/>
            <person name="Liyanage D."/>
            <person name="Lorensuhewa L."/>
            <person name="Robinson T."/>
            <person name="Song A."/>
            <person name="Song B.-B."/>
            <person name="Dinh H."/>
            <person name="Thornton R."/>
            <person name="Coyle M."/>
            <person name="Francisco L."/>
            <person name="Jackson L."/>
            <person name="Javaid M."/>
            <person name="Korchina V."/>
            <person name="Kovar C."/>
            <person name="Mata R."/>
            <person name="Mathew T."/>
            <person name="Ngo R."/>
            <person name="Nguyen L."/>
            <person name="Nguyen N."/>
            <person name="Okwuonu G."/>
            <person name="Ongeri F."/>
            <person name="Pham C."/>
            <person name="Simmons D."/>
            <person name="Wilczek-Boney K."/>
            <person name="Hale W."/>
            <person name="Jakkamsetti A."/>
            <person name="Pham P."/>
            <person name="Ruth R."/>
            <person name="San Lucas F."/>
            <person name="Warren J."/>
            <person name="Zhang J."/>
            <person name="Zhao Z."/>
            <person name="Zhou C."/>
            <person name="Zhu D."/>
            <person name="Lee S."/>
            <person name="Bess C."/>
            <person name="Blankenburg K."/>
            <person name="Forbes L."/>
            <person name="Fu Q."/>
            <person name="Gubbala S."/>
            <person name="Hirani K."/>
            <person name="Jayaseelan J.C."/>
            <person name="Lara F."/>
            <person name="Munidasa M."/>
            <person name="Palculict T."/>
            <person name="Patil S."/>
            <person name="Pu L.-L."/>
            <person name="Saada N."/>
            <person name="Tang L."/>
            <person name="Weissenberger G."/>
            <person name="Zhu Y."/>
            <person name="Hemphill L."/>
            <person name="Shang Y."/>
            <person name="Youmans B."/>
            <person name="Ayvaz T."/>
            <person name="Ross M."/>
            <person name="Santibanez J."/>
            <person name="Aqrawi P."/>
            <person name="Gross S."/>
            <person name="Joshi V."/>
            <person name="Fowler G."/>
            <person name="Nazareth L."/>
            <person name="Reid J."/>
            <person name="Worley K."/>
            <person name="Petrosino J."/>
            <person name="Highlander S."/>
            <person name="Gibbs R."/>
        </authorList>
    </citation>
    <scope>NUCLEOTIDE SEQUENCE [LARGE SCALE GENOMIC DNA]</scope>
    <source>
        <strain evidence="10">ATCC 33030</strain>
    </source>
</reference>
<keyword evidence="8" id="KW-0800">Toxin</keyword>
<dbReference type="InterPro" id="IPR022907">
    <property type="entry name" value="VapC_family"/>
</dbReference>
<dbReference type="GO" id="GO:0000287">
    <property type="term" value="F:magnesium ion binding"/>
    <property type="evidence" value="ECO:0007669"/>
    <property type="project" value="UniProtKB-UniRule"/>
</dbReference>
<dbReference type="PANTHER" id="PTHR33653">
    <property type="entry name" value="RIBONUCLEASE VAPC2"/>
    <property type="match status" value="1"/>
</dbReference>
<dbReference type="Proteomes" id="UP000004208">
    <property type="component" value="Unassembled WGS sequence"/>
</dbReference>
<keyword evidence="2 8" id="KW-1277">Toxin-antitoxin system</keyword>
<dbReference type="InterPro" id="IPR002716">
    <property type="entry name" value="PIN_dom"/>
</dbReference>
<comment type="function">
    <text evidence="8">Toxic component of a toxin-antitoxin (TA) system. An RNase.</text>
</comment>
<evidence type="ECO:0000259" key="9">
    <source>
        <dbReference type="Pfam" id="PF01850"/>
    </source>
</evidence>
<evidence type="ECO:0000256" key="4">
    <source>
        <dbReference type="ARBA" id="ARBA00022723"/>
    </source>
</evidence>
<dbReference type="EMBL" id="ACLJ02000001">
    <property type="protein sequence ID" value="EFK55501.1"/>
    <property type="molecule type" value="Genomic_DNA"/>
</dbReference>
<dbReference type="GO" id="GO:0090729">
    <property type="term" value="F:toxin activity"/>
    <property type="evidence" value="ECO:0007669"/>
    <property type="project" value="UniProtKB-KW"/>
</dbReference>
<dbReference type="InterPro" id="IPR050556">
    <property type="entry name" value="Type_II_TA_system_RNase"/>
</dbReference>
<dbReference type="STRING" id="585529.HMPREF0291_10759"/>
<dbReference type="OrthoDB" id="9799448at2"/>
<keyword evidence="4 8" id="KW-0479">Metal-binding</keyword>
<dbReference type="GO" id="GO:0016787">
    <property type="term" value="F:hydrolase activity"/>
    <property type="evidence" value="ECO:0007669"/>
    <property type="project" value="UniProtKB-KW"/>
</dbReference>
<evidence type="ECO:0000313" key="11">
    <source>
        <dbReference type="Proteomes" id="UP000004208"/>
    </source>
</evidence>
<name>D7W9M1_9CORY</name>
<dbReference type="AlphaFoldDB" id="D7W9M1"/>
<evidence type="ECO:0000256" key="5">
    <source>
        <dbReference type="ARBA" id="ARBA00022801"/>
    </source>
</evidence>
<comment type="similarity">
    <text evidence="7 8">Belongs to the PINc/VapC protein family.</text>
</comment>
<evidence type="ECO:0000313" key="10">
    <source>
        <dbReference type="EMBL" id="EFK55501.1"/>
    </source>
</evidence>
<keyword evidence="11" id="KW-1185">Reference proteome</keyword>
<dbReference type="HAMAP" id="MF_00265">
    <property type="entry name" value="VapC_Nob1"/>
    <property type="match status" value="1"/>
</dbReference>
<evidence type="ECO:0000256" key="6">
    <source>
        <dbReference type="ARBA" id="ARBA00022842"/>
    </source>
</evidence>
<organism evidence="10 11">
    <name type="scientific">Corynebacterium genitalium ATCC 33030</name>
    <dbReference type="NCBI Taxonomy" id="585529"/>
    <lineage>
        <taxon>Bacteria</taxon>
        <taxon>Bacillati</taxon>
        <taxon>Actinomycetota</taxon>
        <taxon>Actinomycetes</taxon>
        <taxon>Mycobacteriales</taxon>
        <taxon>Corynebacteriaceae</taxon>
        <taxon>Corynebacterium</taxon>
    </lineage>
</organism>
<comment type="cofactor">
    <cofactor evidence="1 8">
        <name>Mg(2+)</name>
        <dbReference type="ChEBI" id="CHEBI:18420"/>
    </cofactor>
</comment>
<evidence type="ECO:0000256" key="3">
    <source>
        <dbReference type="ARBA" id="ARBA00022722"/>
    </source>
</evidence>
<dbReference type="GO" id="GO:0004540">
    <property type="term" value="F:RNA nuclease activity"/>
    <property type="evidence" value="ECO:0007669"/>
    <property type="project" value="InterPro"/>
</dbReference>
<proteinExistence type="inferred from homology"/>
<sequence length="132" mass="14880">MRYLFDTNVWIDLERGSYPHVLDRASSCTRDQVGVSTVVLGELYAGALRSMDPIRARQSIDTFLAGWPRIGVDERTAEIYAEIRAALQSQGRVIGPNDLWIAAQALREDVVLVTANDDEFSRVPSLEVENWR</sequence>
<dbReference type="CDD" id="cd09881">
    <property type="entry name" value="PIN_VapC4-5_FitB-like"/>
    <property type="match status" value="1"/>
</dbReference>
<protein>
    <recommendedName>
        <fullName evidence="8">Ribonuclease VapC</fullName>
        <shortName evidence="8">RNase VapC</shortName>
        <ecNumber evidence="8">3.1.-.-</ecNumber>
    </recommendedName>
    <alternativeName>
        <fullName evidence="8">Toxin VapC</fullName>
    </alternativeName>
</protein>
<dbReference type="eggNOG" id="COG1487">
    <property type="taxonomic scope" value="Bacteria"/>
</dbReference>
<dbReference type="Pfam" id="PF01850">
    <property type="entry name" value="PIN"/>
    <property type="match status" value="1"/>
</dbReference>
<feature type="binding site" evidence="8">
    <location>
        <position position="6"/>
    </location>
    <ligand>
        <name>Mg(2+)</name>
        <dbReference type="ChEBI" id="CHEBI:18420"/>
    </ligand>
</feature>
<accession>D7W9M1</accession>
<keyword evidence="3 8" id="KW-0540">Nuclease</keyword>
<dbReference type="InterPro" id="IPR029060">
    <property type="entry name" value="PIN-like_dom_sf"/>
</dbReference>
<dbReference type="SUPFAM" id="SSF88723">
    <property type="entry name" value="PIN domain-like"/>
    <property type="match status" value="1"/>
</dbReference>
<keyword evidence="5 8" id="KW-0378">Hydrolase</keyword>
<feature type="binding site" evidence="8">
    <location>
        <position position="98"/>
    </location>
    <ligand>
        <name>Mg(2+)</name>
        <dbReference type="ChEBI" id="CHEBI:18420"/>
    </ligand>
</feature>
<keyword evidence="6 8" id="KW-0460">Magnesium</keyword>
<dbReference type="RefSeq" id="WP_005288206.1">
    <property type="nucleotide sequence ID" value="NZ_CM000961.1"/>
</dbReference>
<dbReference type="Gene3D" id="3.40.50.1010">
    <property type="entry name" value="5'-nuclease"/>
    <property type="match status" value="1"/>
</dbReference>
<dbReference type="PANTHER" id="PTHR33653:SF1">
    <property type="entry name" value="RIBONUCLEASE VAPC2"/>
    <property type="match status" value="1"/>
</dbReference>
<dbReference type="EC" id="3.1.-.-" evidence="8"/>
<feature type="domain" description="PIN" evidence="9">
    <location>
        <begin position="3"/>
        <end position="124"/>
    </location>
</feature>
<dbReference type="HOGENOM" id="CLU_118482_5_3_11"/>
<gene>
    <name evidence="8" type="primary">vapC</name>
    <name evidence="10" type="ORF">HMPREF0291_10759</name>
</gene>
<evidence type="ECO:0000256" key="8">
    <source>
        <dbReference type="HAMAP-Rule" id="MF_00265"/>
    </source>
</evidence>
<evidence type="ECO:0000256" key="7">
    <source>
        <dbReference type="ARBA" id="ARBA00038093"/>
    </source>
</evidence>